<keyword evidence="5 13" id="KW-0349">Heme</keyword>
<evidence type="ECO:0000256" key="14">
    <source>
        <dbReference type="RuleBase" id="RU000461"/>
    </source>
</evidence>
<dbReference type="PRINTS" id="PR00463">
    <property type="entry name" value="EP450I"/>
</dbReference>
<comment type="cofactor">
    <cofactor evidence="1 13">
        <name>heme</name>
        <dbReference type="ChEBI" id="CHEBI:30413"/>
    </cofactor>
</comment>
<dbReference type="SUPFAM" id="SSF48264">
    <property type="entry name" value="Cytochrome P450"/>
    <property type="match status" value="1"/>
</dbReference>
<evidence type="ECO:0000256" key="4">
    <source>
        <dbReference type="ARBA" id="ARBA00010617"/>
    </source>
</evidence>
<evidence type="ECO:0000256" key="7">
    <source>
        <dbReference type="ARBA" id="ARBA00022723"/>
    </source>
</evidence>
<feature type="transmembrane region" description="Helical" evidence="15">
    <location>
        <begin position="12"/>
        <end position="36"/>
    </location>
</feature>
<evidence type="ECO:0000256" key="12">
    <source>
        <dbReference type="ARBA" id="ARBA00023136"/>
    </source>
</evidence>
<evidence type="ECO:0000256" key="1">
    <source>
        <dbReference type="ARBA" id="ARBA00001971"/>
    </source>
</evidence>
<dbReference type="Proteomes" id="UP000250043">
    <property type="component" value="Unassembled WGS sequence"/>
</dbReference>
<keyword evidence="10 13" id="KW-0408">Iron</keyword>
<protein>
    <submittedName>
        <fullName evidence="16">Cytochrome P450</fullName>
    </submittedName>
</protein>
<evidence type="ECO:0000313" key="16">
    <source>
        <dbReference type="EMBL" id="OCH89087.1"/>
    </source>
</evidence>
<dbReference type="GO" id="GO:0020037">
    <property type="term" value="F:heme binding"/>
    <property type="evidence" value="ECO:0007669"/>
    <property type="project" value="InterPro"/>
</dbReference>
<keyword evidence="7 13" id="KW-0479">Metal-binding</keyword>
<evidence type="ECO:0000256" key="9">
    <source>
        <dbReference type="ARBA" id="ARBA00023002"/>
    </source>
</evidence>
<dbReference type="InterPro" id="IPR017972">
    <property type="entry name" value="Cyt_P450_CS"/>
</dbReference>
<dbReference type="GO" id="GO:0016020">
    <property type="term" value="C:membrane"/>
    <property type="evidence" value="ECO:0007669"/>
    <property type="project" value="UniProtKB-SubCell"/>
</dbReference>
<dbReference type="AlphaFoldDB" id="A0A8E2AW02"/>
<keyword evidence="12 15" id="KW-0472">Membrane</keyword>
<dbReference type="PANTHER" id="PTHR46300">
    <property type="entry name" value="P450, PUTATIVE (EUROFUNG)-RELATED-RELATED"/>
    <property type="match status" value="1"/>
</dbReference>
<keyword evidence="9 14" id="KW-0560">Oxidoreductase</keyword>
<dbReference type="GO" id="GO:0005506">
    <property type="term" value="F:iron ion binding"/>
    <property type="evidence" value="ECO:0007669"/>
    <property type="project" value="InterPro"/>
</dbReference>
<keyword evidence="6 15" id="KW-0812">Transmembrane</keyword>
<dbReference type="GO" id="GO:0016705">
    <property type="term" value="F:oxidoreductase activity, acting on paired donors, with incorporation or reduction of molecular oxygen"/>
    <property type="evidence" value="ECO:0007669"/>
    <property type="project" value="InterPro"/>
</dbReference>
<evidence type="ECO:0000313" key="17">
    <source>
        <dbReference type="Proteomes" id="UP000250043"/>
    </source>
</evidence>
<dbReference type="Gene3D" id="1.10.630.10">
    <property type="entry name" value="Cytochrome P450"/>
    <property type="match status" value="1"/>
</dbReference>
<dbReference type="InterPro" id="IPR050364">
    <property type="entry name" value="Cytochrome_P450_fung"/>
</dbReference>
<dbReference type="InterPro" id="IPR036396">
    <property type="entry name" value="Cyt_P450_sf"/>
</dbReference>
<evidence type="ECO:0000256" key="15">
    <source>
        <dbReference type="SAM" id="Phobius"/>
    </source>
</evidence>
<dbReference type="PROSITE" id="PS00086">
    <property type="entry name" value="CYTOCHROME_P450"/>
    <property type="match status" value="1"/>
</dbReference>
<feature type="binding site" description="axial binding residue" evidence="13">
    <location>
        <position position="438"/>
    </location>
    <ligand>
        <name>heme</name>
        <dbReference type="ChEBI" id="CHEBI:30413"/>
    </ligand>
    <ligandPart>
        <name>Fe</name>
        <dbReference type="ChEBI" id="CHEBI:18248"/>
    </ligandPart>
</feature>
<evidence type="ECO:0000256" key="11">
    <source>
        <dbReference type="ARBA" id="ARBA00023033"/>
    </source>
</evidence>
<comment type="pathway">
    <text evidence="3">Secondary metabolite biosynthesis.</text>
</comment>
<keyword evidence="8 15" id="KW-1133">Transmembrane helix</keyword>
<dbReference type="InterPro" id="IPR002401">
    <property type="entry name" value="Cyt_P450_E_grp-I"/>
</dbReference>
<dbReference type="PANTHER" id="PTHR46300:SF1">
    <property type="entry name" value="P450, PUTATIVE (EUROFUNG)-RELATED"/>
    <property type="match status" value="1"/>
</dbReference>
<keyword evidence="17" id="KW-1185">Reference proteome</keyword>
<comment type="similarity">
    <text evidence="4 14">Belongs to the cytochrome P450 family.</text>
</comment>
<gene>
    <name evidence="16" type="ORF">OBBRIDRAFT_819854</name>
</gene>
<proteinExistence type="inferred from homology"/>
<dbReference type="CDD" id="cd11065">
    <property type="entry name" value="CYP64-like"/>
    <property type="match status" value="1"/>
</dbReference>
<dbReference type="EMBL" id="KV722435">
    <property type="protein sequence ID" value="OCH89087.1"/>
    <property type="molecule type" value="Genomic_DNA"/>
</dbReference>
<dbReference type="OrthoDB" id="2789670at2759"/>
<comment type="subcellular location">
    <subcellularLocation>
        <location evidence="2">Membrane</location>
    </subcellularLocation>
</comment>
<evidence type="ECO:0000256" key="2">
    <source>
        <dbReference type="ARBA" id="ARBA00004370"/>
    </source>
</evidence>
<evidence type="ECO:0000256" key="5">
    <source>
        <dbReference type="ARBA" id="ARBA00022617"/>
    </source>
</evidence>
<sequence>MIAAELATSSYIVLLRWALIVGLGTVVCSKVIQLFLRKHVPLPPGPPGHWLLGDSSPKSYVPRYYDKLAETYGPVFTVQHGGTAAVVVARLQAAQEIMTKHSLDLADRPRTIAAGEVMSGNMRILLVGAGERMRKLRKSLHALLQPNVAATYEPIQMKNAKNYIIDILERPEDFLIHAKRYAAAVILEVTYGKTTPTYYTDQEVVDVNACLERLGNALRPGAYLIDTFPILRRVPGYLSTMKNHHQQELKLFSGQMARVRAALGTGEVQPCFATYLLENQAQLGLSDAELAYLAGSMFGAGSDTTGSALGVVSMAAVCHPEAQARVQAQLDKIVGRDRLPTFEDESQLTEVTAFMLESFRWRPVTPMGFWHKATKDIIWKDYVIPAGTHVLGCHWAISRDPEVFPDPEVFNPQRWIDEKGHIRDDLKFPNFGFGRRICPGQPVAERSVYINTALLLWAFNLAQDPSQPIDTYAFRDRAISHPEPFHVMYTPRIEESHLRKILDSH</sequence>
<evidence type="ECO:0000256" key="10">
    <source>
        <dbReference type="ARBA" id="ARBA00023004"/>
    </source>
</evidence>
<accession>A0A8E2AW02</accession>
<dbReference type="GO" id="GO:0004497">
    <property type="term" value="F:monooxygenase activity"/>
    <property type="evidence" value="ECO:0007669"/>
    <property type="project" value="UniProtKB-KW"/>
</dbReference>
<reference evidence="16 17" key="1">
    <citation type="submission" date="2016-07" db="EMBL/GenBank/DDBJ databases">
        <title>Draft genome of the white-rot fungus Obba rivulosa 3A-2.</title>
        <authorList>
            <consortium name="DOE Joint Genome Institute"/>
            <person name="Miettinen O."/>
            <person name="Riley R."/>
            <person name="Acob R."/>
            <person name="Barry K."/>
            <person name="Cullen D."/>
            <person name="De Vries R."/>
            <person name="Hainaut M."/>
            <person name="Hatakka A."/>
            <person name="Henrissat B."/>
            <person name="Hilden K."/>
            <person name="Kuo R."/>
            <person name="Labutti K."/>
            <person name="Lipzen A."/>
            <person name="Makela M.R."/>
            <person name="Sandor L."/>
            <person name="Spatafora J.W."/>
            <person name="Grigoriev I.V."/>
            <person name="Hibbett D.S."/>
        </authorList>
    </citation>
    <scope>NUCLEOTIDE SEQUENCE [LARGE SCALE GENOMIC DNA]</scope>
    <source>
        <strain evidence="16 17">3A-2</strain>
    </source>
</reference>
<organism evidence="16 17">
    <name type="scientific">Obba rivulosa</name>
    <dbReference type="NCBI Taxonomy" id="1052685"/>
    <lineage>
        <taxon>Eukaryota</taxon>
        <taxon>Fungi</taxon>
        <taxon>Dikarya</taxon>
        <taxon>Basidiomycota</taxon>
        <taxon>Agaricomycotina</taxon>
        <taxon>Agaricomycetes</taxon>
        <taxon>Polyporales</taxon>
        <taxon>Gelatoporiaceae</taxon>
        <taxon>Obba</taxon>
    </lineage>
</organism>
<keyword evidence="11 14" id="KW-0503">Monooxygenase</keyword>
<evidence type="ECO:0000256" key="13">
    <source>
        <dbReference type="PIRSR" id="PIRSR602401-1"/>
    </source>
</evidence>
<evidence type="ECO:0000256" key="6">
    <source>
        <dbReference type="ARBA" id="ARBA00022692"/>
    </source>
</evidence>
<dbReference type="Pfam" id="PF00067">
    <property type="entry name" value="p450"/>
    <property type="match status" value="1"/>
</dbReference>
<evidence type="ECO:0000256" key="3">
    <source>
        <dbReference type="ARBA" id="ARBA00005179"/>
    </source>
</evidence>
<dbReference type="InterPro" id="IPR001128">
    <property type="entry name" value="Cyt_P450"/>
</dbReference>
<name>A0A8E2AW02_9APHY</name>
<evidence type="ECO:0000256" key="8">
    <source>
        <dbReference type="ARBA" id="ARBA00022989"/>
    </source>
</evidence>